<organism evidence="1 2">
    <name type="scientific">Striga asiatica</name>
    <name type="common">Asiatic witchweed</name>
    <name type="synonym">Buchnera asiatica</name>
    <dbReference type="NCBI Taxonomy" id="4170"/>
    <lineage>
        <taxon>Eukaryota</taxon>
        <taxon>Viridiplantae</taxon>
        <taxon>Streptophyta</taxon>
        <taxon>Embryophyta</taxon>
        <taxon>Tracheophyta</taxon>
        <taxon>Spermatophyta</taxon>
        <taxon>Magnoliopsida</taxon>
        <taxon>eudicotyledons</taxon>
        <taxon>Gunneridae</taxon>
        <taxon>Pentapetalae</taxon>
        <taxon>asterids</taxon>
        <taxon>lamiids</taxon>
        <taxon>Lamiales</taxon>
        <taxon>Orobanchaceae</taxon>
        <taxon>Buchnereae</taxon>
        <taxon>Striga</taxon>
    </lineage>
</organism>
<evidence type="ECO:0000313" key="1">
    <source>
        <dbReference type="EMBL" id="GER26995.1"/>
    </source>
</evidence>
<gene>
    <name evidence="1" type="ORF">STAS_02671</name>
</gene>
<keyword evidence="1" id="KW-0328">Glycosyltransferase</keyword>
<keyword evidence="1" id="KW-0808">Transferase</keyword>
<protein>
    <submittedName>
        <fullName evidence="1">Hypoxanthine-guanine phosphoribosyltransferase</fullName>
    </submittedName>
</protein>
<accession>A0A5A7P2D9</accession>
<dbReference type="AlphaFoldDB" id="A0A5A7P2D9"/>
<dbReference type="GO" id="GO:0016757">
    <property type="term" value="F:glycosyltransferase activity"/>
    <property type="evidence" value="ECO:0007669"/>
    <property type="project" value="UniProtKB-KW"/>
</dbReference>
<dbReference type="EMBL" id="BKCP01001336">
    <property type="protein sequence ID" value="GER26995.1"/>
    <property type="molecule type" value="Genomic_DNA"/>
</dbReference>
<comment type="caution">
    <text evidence="1">The sequence shown here is derived from an EMBL/GenBank/DDBJ whole genome shotgun (WGS) entry which is preliminary data.</text>
</comment>
<dbReference type="Proteomes" id="UP000325081">
    <property type="component" value="Unassembled WGS sequence"/>
</dbReference>
<keyword evidence="2" id="KW-1185">Reference proteome</keyword>
<sequence length="126" mass="14641">MASDYEPKPEPAGYSTKLVRSEFSSSRYPPRITMLPHLEINFRFICRYKLRRRPSLRISVRRNLLQLSSYNQTRESLAQVLRPLLAPVDEKEIRVIVEYALGRALKAVKARPVGLDVLDMYFTVSE</sequence>
<reference evidence="2" key="1">
    <citation type="journal article" date="2019" name="Curr. Biol.">
        <title>Genome Sequence of Striga asiatica Provides Insight into the Evolution of Plant Parasitism.</title>
        <authorList>
            <person name="Yoshida S."/>
            <person name="Kim S."/>
            <person name="Wafula E.K."/>
            <person name="Tanskanen J."/>
            <person name="Kim Y.M."/>
            <person name="Honaas L."/>
            <person name="Yang Z."/>
            <person name="Spallek T."/>
            <person name="Conn C.E."/>
            <person name="Ichihashi Y."/>
            <person name="Cheong K."/>
            <person name="Cui S."/>
            <person name="Der J.P."/>
            <person name="Gundlach H."/>
            <person name="Jiao Y."/>
            <person name="Hori C."/>
            <person name="Ishida J.K."/>
            <person name="Kasahara H."/>
            <person name="Kiba T."/>
            <person name="Kim M.S."/>
            <person name="Koo N."/>
            <person name="Laohavisit A."/>
            <person name="Lee Y.H."/>
            <person name="Lumba S."/>
            <person name="McCourt P."/>
            <person name="Mortimer J.C."/>
            <person name="Mutuku J.M."/>
            <person name="Nomura T."/>
            <person name="Sasaki-Sekimoto Y."/>
            <person name="Seto Y."/>
            <person name="Wang Y."/>
            <person name="Wakatake T."/>
            <person name="Sakakibara H."/>
            <person name="Demura T."/>
            <person name="Yamaguchi S."/>
            <person name="Yoneyama K."/>
            <person name="Manabe R.I."/>
            <person name="Nelson D.C."/>
            <person name="Schulman A.H."/>
            <person name="Timko M.P."/>
            <person name="dePamphilis C.W."/>
            <person name="Choi D."/>
            <person name="Shirasu K."/>
        </authorList>
    </citation>
    <scope>NUCLEOTIDE SEQUENCE [LARGE SCALE GENOMIC DNA]</scope>
    <source>
        <strain evidence="2">cv. UVA1</strain>
    </source>
</reference>
<evidence type="ECO:0000313" key="2">
    <source>
        <dbReference type="Proteomes" id="UP000325081"/>
    </source>
</evidence>
<proteinExistence type="predicted"/>
<name>A0A5A7P2D9_STRAF</name>